<dbReference type="InParanoid" id="Q2GP01"/>
<dbReference type="OrthoDB" id="74545at2759"/>
<feature type="region of interest" description="Disordered" evidence="1">
    <location>
        <begin position="414"/>
        <end position="482"/>
    </location>
</feature>
<proteinExistence type="predicted"/>
<dbReference type="GeneID" id="4396315"/>
<evidence type="ECO:0000256" key="1">
    <source>
        <dbReference type="SAM" id="MobiDB-lite"/>
    </source>
</evidence>
<reference evidence="4" key="1">
    <citation type="journal article" date="2015" name="Genome Announc.">
        <title>Draft genome sequence of the cellulolytic fungus Chaetomium globosum.</title>
        <authorList>
            <person name="Cuomo C.A."/>
            <person name="Untereiner W.A."/>
            <person name="Ma L.-J."/>
            <person name="Grabherr M."/>
            <person name="Birren B.W."/>
        </authorList>
    </citation>
    <scope>NUCLEOTIDE SEQUENCE [LARGE SCALE GENOMIC DNA]</scope>
    <source>
        <strain evidence="4">ATCC 6205 / CBS 148.51 / DSM 1962 / NBRC 6347 / NRRL 1970</strain>
    </source>
</reference>
<dbReference type="eggNOG" id="ENOG502SK1W">
    <property type="taxonomic scope" value="Eukaryota"/>
</dbReference>
<dbReference type="RefSeq" id="XP_001228230.1">
    <property type="nucleotide sequence ID" value="XM_001228229.1"/>
</dbReference>
<keyword evidence="4" id="KW-1185">Reference proteome</keyword>
<feature type="compositionally biased region" description="Polar residues" evidence="1">
    <location>
        <begin position="414"/>
        <end position="425"/>
    </location>
</feature>
<feature type="domain" description="DDE-1" evidence="2">
    <location>
        <begin position="120"/>
        <end position="290"/>
    </location>
</feature>
<dbReference type="PANTHER" id="PTHR37015">
    <property type="entry name" value="REVERSE TRANSCRIPTASE DOMAIN-CONTAINING PROTEIN"/>
    <property type="match status" value="1"/>
</dbReference>
<dbReference type="CDD" id="cd01709">
    <property type="entry name" value="RT_like_1"/>
    <property type="match status" value="1"/>
</dbReference>
<sequence length="1356" mass="154810">MPKPLQHEDRIQLALEALRSGQIKIIRKCCGCVWCTEVHSPQTRQGGRKYDYQRALCEDPEKISAWFARVQRTINEYGVLDSDIYNFDETGFQMGVASTSKVVTRSDRRNRPVVIQPGNREWTTVIECINASGWSVDPMIIFEGKVHISSWYDGSVLPKTWRIGVSDNGWTTDELTFEWLREVFEPQTRKRTVGRYRLLILDGHGSHSTPAFDKFCTDHRILTECMPPHSSHYLQPLDVSCFAVLKRTYGDLVKAKIALGVHHIDKPRFLELFLEARKKTFNTKNIASGFRAAGLLPFDPTQVLCRLQTRIRTLSPPPTPIQPPSLPLKTPGNIVELDSLQRKHQREISPTDQALQKIIKGCQMAMHNATLLQEENSRLRAENGRQKRKRARRAFIQTGGTMTIGEGMTHIEASQNARQKGQGSQEARREVEEGEVGPSDTTAPKARKRAQPKCSLTTHDATVDPNKNRDRTSAMASPTSVLSKTLQSITLSKIRELDIRHKSYEDRKRAFLAKADAAIDHRDRLACLLEAVKELSPAASKDVSLDNIQRWLDQSRYDASIPVSKLDSFSHQLRAKLDVQSRKLDMAHLPPEWMDQPIVEPLPASADDPDGDSFELVERQRQRLSELVDKFEQVVFKPLETDETEMRNFLDPAGFMSETAPFTEESLTSCIKGLLTEDILSDEKQAILRDFLESNVAKSEIADVLNMRFSDLKQWHWDAGKDGIRVMPRRGLNGKYRVWADDDILQMIFVQHIGIRLCNMLKPALKSFMESVCSRNLEGHRAPSASDLERHQFYTNSYATSLANIESQRKSDYFDKFFLSQLPATETSLFDGDNNYDDDSDNQTVDSGYQDVTSSPQKRSGIKQQLLRHLTTELIVHRLRDVTYETRGGAGHGVALVQTDLQWYATGLSHNTVFALMRYVGFGQDWIDFFKKYLESPLNLDAASDDRPQLGPRIRKRGVPMAHASEKFTGELVLFFMDLAVNRDTGILLYRLHDDIWLVGEPERSAQAWTCMQSFAKVFGLDFNKAKTGSVYLPGSAKRDETIAQTLPAGPVKIGFLCLDPETGKWVIDQKLVVAHVDQLKKQLTECKSVLSWVQTWNSCIGRFFSHTFGEPARCFGREHVDGVLNTYQTMLRRLFPGSNGKEGSVVEHIKQMIQTRFGVSDLPDSFIHMPEQLGGLGLRNPFVGLFLVRNNINETPEKIIEEYLKKEREDYLDERKHFESTTESIRRRRLHRIYGDNDSSKTRAITELDMSVFFSLEEFSRFRERQSHQFFRTFEKLICVPEMEEIALSKEVESELRQFLAGSVRLDAEMKWFLQLYAKELQEDFGGLSLVDKQFLPVGVLTMMRGKKVSWNMIL</sequence>
<protein>
    <recommendedName>
        <fullName evidence="2">DDE-1 domain-containing protein</fullName>
    </recommendedName>
</protein>
<dbReference type="HOGENOM" id="CLU_257312_0_0_1"/>
<dbReference type="GO" id="GO:0003676">
    <property type="term" value="F:nucleic acid binding"/>
    <property type="evidence" value="ECO:0007669"/>
    <property type="project" value="InterPro"/>
</dbReference>
<dbReference type="VEuPathDB" id="FungiDB:CHGG_10303"/>
<gene>
    <name evidence="3" type="ORF">CHGG_10303</name>
</gene>
<organism evidence="3 4">
    <name type="scientific">Chaetomium globosum (strain ATCC 6205 / CBS 148.51 / DSM 1962 / NBRC 6347 / NRRL 1970)</name>
    <name type="common">Soil fungus</name>
    <dbReference type="NCBI Taxonomy" id="306901"/>
    <lineage>
        <taxon>Eukaryota</taxon>
        <taxon>Fungi</taxon>
        <taxon>Dikarya</taxon>
        <taxon>Ascomycota</taxon>
        <taxon>Pezizomycotina</taxon>
        <taxon>Sordariomycetes</taxon>
        <taxon>Sordariomycetidae</taxon>
        <taxon>Sordariales</taxon>
        <taxon>Chaetomiaceae</taxon>
        <taxon>Chaetomium</taxon>
    </lineage>
</organism>
<dbReference type="Pfam" id="PF03184">
    <property type="entry name" value="DDE_1"/>
    <property type="match status" value="1"/>
</dbReference>
<evidence type="ECO:0000259" key="2">
    <source>
        <dbReference type="Pfam" id="PF03184"/>
    </source>
</evidence>
<accession>Q2GP01</accession>
<dbReference type="EMBL" id="CH408035">
    <property type="protein sequence ID" value="EAQ83899.1"/>
    <property type="molecule type" value="Genomic_DNA"/>
</dbReference>
<feature type="compositionally biased region" description="Polar residues" evidence="1">
    <location>
        <begin position="843"/>
        <end position="858"/>
    </location>
</feature>
<name>Q2GP01_CHAGB</name>
<dbReference type="PANTHER" id="PTHR37015:SF1">
    <property type="entry name" value="REVERSE TRANSCRIPTASE DOMAIN-CONTAINING PROTEIN"/>
    <property type="match status" value="1"/>
</dbReference>
<dbReference type="InterPro" id="IPR004875">
    <property type="entry name" value="DDE_SF_endonuclease_dom"/>
</dbReference>
<evidence type="ECO:0000313" key="3">
    <source>
        <dbReference type="EMBL" id="EAQ83899.1"/>
    </source>
</evidence>
<evidence type="ECO:0000313" key="4">
    <source>
        <dbReference type="Proteomes" id="UP000001056"/>
    </source>
</evidence>
<dbReference type="Gene3D" id="3.30.420.10">
    <property type="entry name" value="Ribonuclease H-like superfamily/Ribonuclease H"/>
    <property type="match status" value="1"/>
</dbReference>
<feature type="region of interest" description="Disordered" evidence="1">
    <location>
        <begin position="829"/>
        <end position="861"/>
    </location>
</feature>
<dbReference type="Proteomes" id="UP000001056">
    <property type="component" value="Unassembled WGS sequence"/>
</dbReference>
<dbReference type="InterPro" id="IPR036397">
    <property type="entry name" value="RNaseH_sf"/>
</dbReference>